<dbReference type="InterPro" id="IPR036278">
    <property type="entry name" value="Sialidase_sf"/>
</dbReference>
<dbReference type="Gene3D" id="2.130.10.10">
    <property type="entry name" value="YVTN repeat-like/Quinoprotein amine dehydrogenase"/>
    <property type="match status" value="1"/>
</dbReference>
<reference evidence="1 2" key="1">
    <citation type="journal article" date="2019" name="Int. J. Syst. Evol. Microbiol.">
        <title>The Global Catalogue of Microorganisms (GCM) 10K type strain sequencing project: providing services to taxonomists for standard genome sequencing and annotation.</title>
        <authorList>
            <consortium name="The Broad Institute Genomics Platform"/>
            <consortium name="The Broad Institute Genome Sequencing Center for Infectious Disease"/>
            <person name="Wu L."/>
            <person name="Ma J."/>
        </authorList>
    </citation>
    <scope>NUCLEOTIDE SEQUENCE [LARGE SCALE GENOMIC DNA]</scope>
    <source>
        <strain evidence="1 2">CGMCC 1.12859</strain>
    </source>
</reference>
<dbReference type="EMBL" id="JBHUCZ010000005">
    <property type="protein sequence ID" value="MFD1567485.1"/>
    <property type="molecule type" value="Genomic_DNA"/>
</dbReference>
<dbReference type="Proteomes" id="UP001597139">
    <property type="component" value="Unassembled WGS sequence"/>
</dbReference>
<evidence type="ECO:0000313" key="2">
    <source>
        <dbReference type="Proteomes" id="UP001597139"/>
    </source>
</evidence>
<name>A0ABD6BS10_9EURY</name>
<dbReference type="AlphaFoldDB" id="A0ABD6BS10"/>
<gene>
    <name evidence="1" type="ORF">ACFSAU_08260</name>
</gene>
<dbReference type="RefSeq" id="WP_267647519.1">
    <property type="nucleotide sequence ID" value="NZ_JANHGR010000002.1"/>
</dbReference>
<proteinExistence type="predicted"/>
<accession>A0ABD6BS10</accession>
<keyword evidence="2" id="KW-1185">Reference proteome</keyword>
<sequence length="323" mass="32327">MDEIEISRRQAVAGIGGVATVGGAASLFGDGLLSGGGWTTADTDTTADLHDVALTAGAPFAVGTNGRVLERGSDGSWATVLEDGPSGNGNDLYAADATGDGRALWFAGASGALGVYDVEAGELLFGSGDGATDRSAPGDRTGNFDGLAVAGDAGEATVFVTDQSGHVYRSTDGGETWSDTTPGSGSAIPAVDVRGAQAGHLIDTNGAVFATDDGETWNEIGIEDADATYHDLASDGSDDVTVVGGRGTVRTYNGEMWDETNLGDARLNGVTTEGKRVAVGAGGAVFEGSDWAAAKAPTDENLHAVVRGTKAYAVGASGTVIET</sequence>
<dbReference type="InterPro" id="IPR015943">
    <property type="entry name" value="WD40/YVTN_repeat-like_dom_sf"/>
</dbReference>
<dbReference type="SUPFAM" id="SSF50939">
    <property type="entry name" value="Sialidases"/>
    <property type="match status" value="1"/>
</dbReference>
<comment type="caution">
    <text evidence="1">The sequence shown here is derived from an EMBL/GenBank/DDBJ whole genome shotgun (WGS) entry which is preliminary data.</text>
</comment>
<protein>
    <submittedName>
        <fullName evidence="1">WD40/YVTN/BNR-like repeat-containing protein</fullName>
    </submittedName>
</protein>
<organism evidence="1 2">
    <name type="scientific">Halolamina litorea</name>
    <dbReference type="NCBI Taxonomy" id="1515593"/>
    <lineage>
        <taxon>Archaea</taxon>
        <taxon>Methanobacteriati</taxon>
        <taxon>Methanobacteriota</taxon>
        <taxon>Stenosarchaea group</taxon>
        <taxon>Halobacteria</taxon>
        <taxon>Halobacteriales</taxon>
        <taxon>Haloferacaceae</taxon>
    </lineage>
</organism>
<evidence type="ECO:0000313" key="1">
    <source>
        <dbReference type="EMBL" id="MFD1567485.1"/>
    </source>
</evidence>